<accession>A0ABN0YAH0</accession>
<organism evidence="2 3">
    <name type="scientific">Brevundimonas terrae</name>
    <dbReference type="NCBI Taxonomy" id="363631"/>
    <lineage>
        <taxon>Bacteria</taxon>
        <taxon>Pseudomonadati</taxon>
        <taxon>Pseudomonadota</taxon>
        <taxon>Alphaproteobacteria</taxon>
        <taxon>Caulobacterales</taxon>
        <taxon>Caulobacteraceae</taxon>
        <taxon>Brevundimonas</taxon>
    </lineage>
</organism>
<name>A0ABN0YAH0_9CAUL</name>
<dbReference type="Proteomes" id="UP001500791">
    <property type="component" value="Unassembled WGS sequence"/>
</dbReference>
<dbReference type="Gene3D" id="3.10.129.10">
    <property type="entry name" value="Hotdog Thioesterase"/>
    <property type="match status" value="1"/>
</dbReference>
<dbReference type="CDD" id="cd03443">
    <property type="entry name" value="PaaI_thioesterase"/>
    <property type="match status" value="1"/>
</dbReference>
<dbReference type="RefSeq" id="WP_167176327.1">
    <property type="nucleotide sequence ID" value="NZ_BAAAEJ010000007.1"/>
</dbReference>
<feature type="domain" description="Thioesterase" evidence="1">
    <location>
        <begin position="61"/>
        <end position="136"/>
    </location>
</feature>
<dbReference type="InterPro" id="IPR029069">
    <property type="entry name" value="HotDog_dom_sf"/>
</dbReference>
<sequence length="149" mass="16318">MSTTSFDTHVTPFTEGEWAGWGRWSMDVPFEQHAGPFYIRRHEDGDAMGGFIPQDHNCRHGGTVHGGSLLTFADFSLFVIAAEALAGQDGVTVSLNSEFLSPALPHKRLTSRGKVTKAGKRMIFVQGQMEQEGRPVLAFSGIIAVMQPR</sequence>
<keyword evidence="3" id="KW-1185">Reference proteome</keyword>
<comment type="caution">
    <text evidence="2">The sequence shown here is derived from an EMBL/GenBank/DDBJ whole genome shotgun (WGS) entry which is preliminary data.</text>
</comment>
<reference evidence="2 3" key="1">
    <citation type="journal article" date="2019" name="Int. J. Syst. Evol. Microbiol.">
        <title>The Global Catalogue of Microorganisms (GCM) 10K type strain sequencing project: providing services to taxonomists for standard genome sequencing and annotation.</title>
        <authorList>
            <consortium name="The Broad Institute Genomics Platform"/>
            <consortium name="The Broad Institute Genome Sequencing Center for Infectious Disease"/>
            <person name="Wu L."/>
            <person name="Ma J."/>
        </authorList>
    </citation>
    <scope>NUCLEOTIDE SEQUENCE [LARGE SCALE GENOMIC DNA]</scope>
    <source>
        <strain evidence="2 3">JCM 13476</strain>
    </source>
</reference>
<evidence type="ECO:0000259" key="1">
    <source>
        <dbReference type="Pfam" id="PF03061"/>
    </source>
</evidence>
<evidence type="ECO:0000313" key="2">
    <source>
        <dbReference type="EMBL" id="GAA0388799.1"/>
    </source>
</evidence>
<gene>
    <name evidence="2" type="ORF">GCM10009093_14330</name>
</gene>
<dbReference type="Pfam" id="PF03061">
    <property type="entry name" value="4HBT"/>
    <property type="match status" value="1"/>
</dbReference>
<protein>
    <submittedName>
        <fullName evidence="2">PaaI family thioesterase</fullName>
    </submittedName>
</protein>
<dbReference type="InterPro" id="IPR006683">
    <property type="entry name" value="Thioestr_dom"/>
</dbReference>
<dbReference type="EMBL" id="BAAAEJ010000007">
    <property type="protein sequence ID" value="GAA0388799.1"/>
    <property type="molecule type" value="Genomic_DNA"/>
</dbReference>
<dbReference type="SUPFAM" id="SSF54637">
    <property type="entry name" value="Thioesterase/thiol ester dehydrase-isomerase"/>
    <property type="match status" value="1"/>
</dbReference>
<evidence type="ECO:0000313" key="3">
    <source>
        <dbReference type="Proteomes" id="UP001500791"/>
    </source>
</evidence>
<proteinExistence type="predicted"/>